<protein>
    <recommendedName>
        <fullName evidence="1">DUF6881 domain-containing protein</fullName>
    </recommendedName>
</protein>
<dbReference type="HOGENOM" id="CLU_175337_0_0_11"/>
<dbReference type="EMBL" id="CP006272">
    <property type="protein sequence ID" value="AGZ41449.1"/>
    <property type="molecule type" value="Genomic_DNA"/>
</dbReference>
<sequence>MQYIHVSWVHDYVDEPVELLSEVDGDGDEVRRVQIFRDGRLEWADGLGGTDVGGLSEVPIDLEEIRRQPGEFLLTVIDRQRFEQEWGRAGGRR</sequence>
<keyword evidence="3" id="KW-1185">Reference proteome</keyword>
<organism evidence="2 3">
    <name type="scientific">Actinoplanes friuliensis DSM 7358</name>
    <dbReference type="NCBI Taxonomy" id="1246995"/>
    <lineage>
        <taxon>Bacteria</taxon>
        <taxon>Bacillati</taxon>
        <taxon>Actinomycetota</taxon>
        <taxon>Actinomycetes</taxon>
        <taxon>Micromonosporales</taxon>
        <taxon>Micromonosporaceae</taxon>
        <taxon>Actinoplanes</taxon>
    </lineage>
</organism>
<reference evidence="2 3" key="1">
    <citation type="journal article" date="2014" name="J. Biotechnol.">
        <title>Complete genome sequence of the actinobacterium Actinoplanes friuliensis HAG 010964, producer of the lipopeptide antibiotic friulimycin.</title>
        <authorList>
            <person name="Ruckert C."/>
            <person name="Szczepanowski R."/>
            <person name="Albersmeier A."/>
            <person name="Goesmann A."/>
            <person name="Fischer N."/>
            <person name="Steinkamper A."/>
            <person name="Puhler A."/>
            <person name="Biener R."/>
            <person name="Schwartz D."/>
            <person name="Kalinowski J."/>
        </authorList>
    </citation>
    <scope>NUCLEOTIDE SEQUENCE [LARGE SCALE GENOMIC DNA]</scope>
    <source>
        <strain evidence="2 3">DSM 7358</strain>
    </source>
</reference>
<dbReference type="KEGG" id="afs:AFR_15835"/>
<dbReference type="InterPro" id="IPR049248">
    <property type="entry name" value="DUF6881"/>
</dbReference>
<gene>
    <name evidence="2" type="ORF">AFR_15835</name>
</gene>
<dbReference type="Proteomes" id="UP000017746">
    <property type="component" value="Chromosome"/>
</dbReference>
<accession>U5VX49</accession>
<feature type="domain" description="DUF6881" evidence="1">
    <location>
        <begin position="2"/>
        <end position="89"/>
    </location>
</feature>
<name>U5VX49_9ACTN</name>
<dbReference type="eggNOG" id="ENOG5033E29">
    <property type="taxonomic scope" value="Bacteria"/>
</dbReference>
<evidence type="ECO:0000313" key="3">
    <source>
        <dbReference type="Proteomes" id="UP000017746"/>
    </source>
</evidence>
<dbReference type="RefSeq" id="WP_023361508.1">
    <property type="nucleotide sequence ID" value="NC_022657.1"/>
</dbReference>
<dbReference type="AlphaFoldDB" id="U5VX49"/>
<evidence type="ECO:0000259" key="1">
    <source>
        <dbReference type="Pfam" id="PF21812"/>
    </source>
</evidence>
<proteinExistence type="predicted"/>
<dbReference type="Pfam" id="PF21812">
    <property type="entry name" value="DUF6881"/>
    <property type="match status" value="1"/>
</dbReference>
<dbReference type="STRING" id="1246995.AFR_15835"/>
<dbReference type="PATRIC" id="fig|1246995.3.peg.3215"/>
<evidence type="ECO:0000313" key="2">
    <source>
        <dbReference type="EMBL" id="AGZ41449.1"/>
    </source>
</evidence>
<dbReference type="OrthoDB" id="288554at2"/>